<protein>
    <submittedName>
        <fullName evidence="1">Uncharacterized protein</fullName>
    </submittedName>
</protein>
<evidence type="ECO:0000313" key="2">
    <source>
        <dbReference type="Proteomes" id="UP000728968"/>
    </source>
</evidence>
<dbReference type="Proteomes" id="UP000728968">
    <property type="component" value="Unassembled WGS sequence"/>
</dbReference>
<evidence type="ECO:0000313" key="1">
    <source>
        <dbReference type="EMBL" id="MBM6874421.1"/>
    </source>
</evidence>
<dbReference type="RefSeq" id="WP_204715643.1">
    <property type="nucleotide sequence ID" value="NZ_JACJLT010000009.1"/>
</dbReference>
<keyword evidence="2" id="KW-1185">Reference proteome</keyword>
<sequence>MTVDNFFKAINFMNKFLLDIQDYEIDFLFKLAPKYRVDKLELAHYILEFKEKYAQKRKVYKKLIDLETGFEYSDIKTYTQAIGMDYQKGYRFVMKNPNKFKLVEVEKNAII</sequence>
<organism evidence="1 2">
    <name type="scientific">Fusobacterium mortiferum</name>
    <dbReference type="NCBI Taxonomy" id="850"/>
    <lineage>
        <taxon>Bacteria</taxon>
        <taxon>Fusobacteriati</taxon>
        <taxon>Fusobacteriota</taxon>
        <taxon>Fusobacteriia</taxon>
        <taxon>Fusobacteriales</taxon>
        <taxon>Fusobacteriaceae</taxon>
        <taxon>Fusobacterium</taxon>
    </lineage>
</organism>
<proteinExistence type="predicted"/>
<gene>
    <name evidence="1" type="ORF">H6A04_01870</name>
</gene>
<accession>A0ABS2FZ45</accession>
<reference evidence="1 2" key="1">
    <citation type="journal article" date="2021" name="Sci. Rep.">
        <title>The distribution of antibiotic resistance genes in chicken gut microbiota commensals.</title>
        <authorList>
            <person name="Juricova H."/>
            <person name="Matiasovicova J."/>
            <person name="Kubasova T."/>
            <person name="Cejkova D."/>
            <person name="Rychlik I."/>
        </authorList>
    </citation>
    <scope>NUCLEOTIDE SEQUENCE [LARGE SCALE GENOMIC DNA]</scope>
    <source>
        <strain evidence="1 2">An425</strain>
    </source>
</reference>
<comment type="caution">
    <text evidence="1">The sequence shown here is derived from an EMBL/GenBank/DDBJ whole genome shotgun (WGS) entry which is preliminary data.</text>
</comment>
<name>A0ABS2FZ45_FUSMR</name>
<dbReference type="EMBL" id="JACJLT010000009">
    <property type="protein sequence ID" value="MBM6874421.1"/>
    <property type="molecule type" value="Genomic_DNA"/>
</dbReference>